<feature type="compositionally biased region" description="Acidic residues" evidence="1">
    <location>
        <begin position="158"/>
        <end position="168"/>
    </location>
</feature>
<proteinExistence type="predicted"/>
<dbReference type="EMBL" id="CAMPGE010022443">
    <property type="protein sequence ID" value="CAI2380480.1"/>
    <property type="molecule type" value="Genomic_DNA"/>
</dbReference>
<reference evidence="3" key="1">
    <citation type="submission" date="2023-07" db="EMBL/GenBank/DDBJ databases">
        <authorList>
            <consortium name="AG Swart"/>
            <person name="Singh M."/>
            <person name="Singh A."/>
            <person name="Seah K."/>
            <person name="Emmerich C."/>
        </authorList>
    </citation>
    <scope>NUCLEOTIDE SEQUENCE</scope>
    <source>
        <strain evidence="3">DP1</strain>
    </source>
</reference>
<feature type="region of interest" description="Disordered" evidence="1">
    <location>
        <begin position="105"/>
        <end position="174"/>
    </location>
</feature>
<sequence>MAKVESGYSLTQEIVDFLLCVLLIGAGFLIGKFFEEIKAFLVERGIINAETSLGYSMVKNPRGNDPENLTELANIAEEDEEEVTSKYKDACSEIQRLNKKLAELKQNNSELKSQNSNLKSMIKPEEEKEEEPQEDNHDDVKGILDNKDNFFKEFHDEEKDESDEDEDDMKQFLK</sequence>
<keyword evidence="2" id="KW-0812">Transmembrane</keyword>
<keyword evidence="2" id="KW-0472">Membrane</keyword>
<evidence type="ECO:0000256" key="1">
    <source>
        <dbReference type="SAM" id="MobiDB-lite"/>
    </source>
</evidence>
<feature type="compositionally biased region" description="Polar residues" evidence="1">
    <location>
        <begin position="105"/>
        <end position="119"/>
    </location>
</feature>
<protein>
    <submittedName>
        <fullName evidence="3">Uncharacterized protein</fullName>
    </submittedName>
</protein>
<organism evidence="3 4">
    <name type="scientific">Euplotes crassus</name>
    <dbReference type="NCBI Taxonomy" id="5936"/>
    <lineage>
        <taxon>Eukaryota</taxon>
        <taxon>Sar</taxon>
        <taxon>Alveolata</taxon>
        <taxon>Ciliophora</taxon>
        <taxon>Intramacronucleata</taxon>
        <taxon>Spirotrichea</taxon>
        <taxon>Hypotrichia</taxon>
        <taxon>Euplotida</taxon>
        <taxon>Euplotidae</taxon>
        <taxon>Moneuplotes</taxon>
    </lineage>
</organism>
<keyword evidence="2" id="KW-1133">Transmembrane helix</keyword>
<evidence type="ECO:0000313" key="4">
    <source>
        <dbReference type="Proteomes" id="UP001295684"/>
    </source>
</evidence>
<evidence type="ECO:0000313" key="3">
    <source>
        <dbReference type="EMBL" id="CAI2380480.1"/>
    </source>
</evidence>
<dbReference type="AlphaFoldDB" id="A0AAD2D589"/>
<evidence type="ECO:0000256" key="2">
    <source>
        <dbReference type="SAM" id="Phobius"/>
    </source>
</evidence>
<gene>
    <name evidence="3" type="ORF">ECRASSUSDP1_LOCUS21915</name>
</gene>
<name>A0AAD2D589_EUPCR</name>
<feature type="compositionally biased region" description="Basic and acidic residues" evidence="1">
    <location>
        <begin position="134"/>
        <end position="157"/>
    </location>
</feature>
<dbReference type="Proteomes" id="UP001295684">
    <property type="component" value="Unassembled WGS sequence"/>
</dbReference>
<accession>A0AAD2D589</accession>
<keyword evidence="4" id="KW-1185">Reference proteome</keyword>
<comment type="caution">
    <text evidence="3">The sequence shown here is derived from an EMBL/GenBank/DDBJ whole genome shotgun (WGS) entry which is preliminary data.</text>
</comment>
<feature type="transmembrane region" description="Helical" evidence="2">
    <location>
        <begin position="14"/>
        <end position="34"/>
    </location>
</feature>